<evidence type="ECO:0000313" key="3">
    <source>
        <dbReference type="Proteomes" id="UP001172911"/>
    </source>
</evidence>
<gene>
    <name evidence="2" type="ORF">P6N53_03990</name>
</gene>
<dbReference type="AlphaFoldDB" id="A0AAW7Z9Q2"/>
<comment type="caution">
    <text evidence="2">The sequence shown here is derived from an EMBL/GenBank/DDBJ whole genome shotgun (WGS) entry which is preliminary data.</text>
</comment>
<dbReference type="Pfam" id="PF12728">
    <property type="entry name" value="HTH_17"/>
    <property type="match status" value="1"/>
</dbReference>
<dbReference type="InterPro" id="IPR041657">
    <property type="entry name" value="HTH_17"/>
</dbReference>
<dbReference type="Proteomes" id="UP001172911">
    <property type="component" value="Unassembled WGS sequence"/>
</dbReference>
<organism evidence="2 3">
    <name type="scientific">Desulforamulus aquiferis</name>
    <dbReference type="NCBI Taxonomy" id="1397668"/>
    <lineage>
        <taxon>Bacteria</taxon>
        <taxon>Bacillati</taxon>
        <taxon>Bacillota</taxon>
        <taxon>Clostridia</taxon>
        <taxon>Eubacteriales</taxon>
        <taxon>Peptococcaceae</taxon>
        <taxon>Desulforamulus</taxon>
    </lineage>
</organism>
<sequence length="64" mass="7384">MQLYTVSEVAKKLKRRKSKVYELIYSGELEATKHSERGLRVSDQALQKYLESKKVIIQGNNEAV</sequence>
<evidence type="ECO:0000259" key="1">
    <source>
        <dbReference type="Pfam" id="PF12728"/>
    </source>
</evidence>
<proteinExistence type="predicted"/>
<evidence type="ECO:0000313" key="2">
    <source>
        <dbReference type="EMBL" id="MDO7786379.1"/>
    </source>
</evidence>
<name>A0AAW7Z9Q2_9FIRM</name>
<reference evidence="2" key="2">
    <citation type="submission" date="2023-03" db="EMBL/GenBank/DDBJ databases">
        <authorList>
            <person name="Zhang Z."/>
        </authorList>
    </citation>
    <scope>NUCLEOTIDE SEQUENCE</scope>
    <source>
        <strain evidence="2">DSA</strain>
    </source>
</reference>
<reference evidence="2" key="1">
    <citation type="journal article" date="2023" name="J. Hazard. Mater.">
        <title>Anaerobic biodegradation of pyrene and benzo[a]pyrene by a new sulfate-reducing Desulforamulus aquiferis strain DSA.</title>
        <authorList>
            <person name="Zhang Z."/>
            <person name="Sun J."/>
            <person name="Gong X."/>
            <person name="Wang C."/>
            <person name="Wang H."/>
        </authorList>
    </citation>
    <scope>NUCLEOTIDE SEQUENCE</scope>
    <source>
        <strain evidence="2">DSA</strain>
    </source>
</reference>
<dbReference type="InterPro" id="IPR010093">
    <property type="entry name" value="SinI_DNA-bd"/>
</dbReference>
<dbReference type="RefSeq" id="WP_304541371.1">
    <property type="nucleotide sequence ID" value="NZ_JARPTC010000004.1"/>
</dbReference>
<protein>
    <submittedName>
        <fullName evidence="2">Helix-turn-helix domain-containing protein</fullName>
    </submittedName>
</protein>
<keyword evidence="3" id="KW-1185">Reference proteome</keyword>
<dbReference type="GO" id="GO:0003677">
    <property type="term" value="F:DNA binding"/>
    <property type="evidence" value="ECO:0007669"/>
    <property type="project" value="InterPro"/>
</dbReference>
<accession>A0AAW7Z9Q2</accession>
<dbReference type="NCBIfam" id="TIGR01764">
    <property type="entry name" value="excise"/>
    <property type="match status" value="1"/>
</dbReference>
<feature type="domain" description="Helix-turn-helix" evidence="1">
    <location>
        <begin position="3"/>
        <end position="53"/>
    </location>
</feature>
<dbReference type="EMBL" id="JARPTC010000004">
    <property type="protein sequence ID" value="MDO7786379.1"/>
    <property type="molecule type" value="Genomic_DNA"/>
</dbReference>